<keyword evidence="4" id="KW-1185">Reference proteome</keyword>
<feature type="signal peptide" evidence="2">
    <location>
        <begin position="1"/>
        <end position="23"/>
    </location>
</feature>
<dbReference type="OrthoDB" id="9858994at2"/>
<evidence type="ECO:0000256" key="2">
    <source>
        <dbReference type="SAM" id="SignalP"/>
    </source>
</evidence>
<evidence type="ECO:0000313" key="3">
    <source>
        <dbReference type="EMBL" id="KAA0894181.1"/>
    </source>
</evidence>
<organism evidence="3 4">
    <name type="scientific">Oryzomonas rubra</name>
    <dbReference type="NCBI Taxonomy" id="2509454"/>
    <lineage>
        <taxon>Bacteria</taxon>
        <taxon>Pseudomonadati</taxon>
        <taxon>Thermodesulfobacteriota</taxon>
        <taxon>Desulfuromonadia</taxon>
        <taxon>Geobacterales</taxon>
        <taxon>Geobacteraceae</taxon>
        <taxon>Oryzomonas</taxon>
    </lineage>
</organism>
<proteinExistence type="predicted"/>
<keyword evidence="2" id="KW-0732">Signal</keyword>
<dbReference type="RefSeq" id="WP_149306338.1">
    <property type="nucleotide sequence ID" value="NZ_SRSD01000002.1"/>
</dbReference>
<comment type="caution">
    <text evidence="3">The sequence shown here is derived from an EMBL/GenBank/DDBJ whole genome shotgun (WGS) entry which is preliminary data.</text>
</comment>
<dbReference type="EMBL" id="SRSD01000002">
    <property type="protein sequence ID" value="KAA0894181.1"/>
    <property type="molecule type" value="Genomic_DNA"/>
</dbReference>
<feature type="compositionally biased region" description="Low complexity" evidence="1">
    <location>
        <begin position="147"/>
        <end position="157"/>
    </location>
</feature>
<accession>A0A5A9XRD4</accession>
<evidence type="ECO:0000256" key="1">
    <source>
        <dbReference type="SAM" id="MobiDB-lite"/>
    </source>
</evidence>
<name>A0A5A9XRD4_9BACT</name>
<feature type="region of interest" description="Disordered" evidence="1">
    <location>
        <begin position="128"/>
        <end position="157"/>
    </location>
</feature>
<evidence type="ECO:0000313" key="4">
    <source>
        <dbReference type="Proteomes" id="UP000324298"/>
    </source>
</evidence>
<protein>
    <submittedName>
        <fullName evidence="3">Uncharacterized protein</fullName>
    </submittedName>
</protein>
<dbReference type="AlphaFoldDB" id="A0A5A9XRD4"/>
<gene>
    <name evidence="3" type="ORF">ET418_04290</name>
</gene>
<feature type="chain" id="PRO_5023045347" evidence="2">
    <location>
        <begin position="24"/>
        <end position="157"/>
    </location>
</feature>
<sequence length="157" mass="17315">MKFRFCAVLLIALFVAGAGFAPAAPAPAAVENWAYTYPDAAFELWSWSRDNPAAARTFSRWDAVNHERSRMIVTWAIAHPGKGIELFLESHPYWADVEQLAGRYRPAARTLLAWCRHYPGAARALMKSAPKSRVRAATPPSRPAAPPEGASEPDPQE</sequence>
<reference evidence="3 4" key="1">
    <citation type="submission" date="2019-04" db="EMBL/GenBank/DDBJ databases">
        <title>Geobacter ruber sp. nov., ferric-reducing bacteria isolated from paddy soil.</title>
        <authorList>
            <person name="Xu Z."/>
            <person name="Masuda Y."/>
            <person name="Itoh H."/>
            <person name="Senoo K."/>
        </authorList>
    </citation>
    <scope>NUCLEOTIDE SEQUENCE [LARGE SCALE GENOMIC DNA]</scope>
    <source>
        <strain evidence="3 4">Red88</strain>
    </source>
</reference>
<dbReference type="Proteomes" id="UP000324298">
    <property type="component" value="Unassembled WGS sequence"/>
</dbReference>